<dbReference type="GO" id="GO:0005737">
    <property type="term" value="C:cytoplasm"/>
    <property type="evidence" value="ECO:0007669"/>
    <property type="project" value="UniProtKB-SubCell"/>
</dbReference>
<dbReference type="OrthoDB" id="1683373at2759"/>
<dbReference type="InterPro" id="IPR000406">
    <property type="entry name" value="Rho_GDI"/>
</dbReference>
<dbReference type="Gene3D" id="2.70.50.30">
    <property type="entry name" value="Coagulation Factor XIII, subunit A, domain 1"/>
    <property type="match status" value="1"/>
</dbReference>
<feature type="non-terminal residue" evidence="5">
    <location>
        <position position="1"/>
    </location>
</feature>
<dbReference type="InterPro" id="IPR014756">
    <property type="entry name" value="Ig_E-set"/>
</dbReference>
<keyword evidence="4" id="KW-0963">Cytoplasm</keyword>
<dbReference type="GO" id="GO:0007266">
    <property type="term" value="P:Rho protein signal transduction"/>
    <property type="evidence" value="ECO:0007669"/>
    <property type="project" value="InterPro"/>
</dbReference>
<protein>
    <submittedName>
        <fullName evidence="5">Rho GDP dissociation inhibitor (GDI) gamma</fullName>
    </submittedName>
</protein>
<dbReference type="InterPro" id="IPR024792">
    <property type="entry name" value="RhoGDI_dom_sf"/>
</dbReference>
<comment type="subcellular location">
    <subcellularLocation>
        <location evidence="1">Cytoplasm</location>
    </subcellularLocation>
</comment>
<dbReference type="SUPFAM" id="SSF81296">
    <property type="entry name" value="E set domains"/>
    <property type="match status" value="1"/>
</dbReference>
<dbReference type="Pfam" id="PF02115">
    <property type="entry name" value="Rho_GDI"/>
    <property type="match status" value="1"/>
</dbReference>
<sequence>DLEAASARHSLGSSSRLTLGDSGEALGRGRARAETCMSASCDGCVGSRPPVHLASGYSLADLLVLEMGMGTQCWTEDQRRWSSLWPWSHLSSVLLADKEGGPPAVDEVLDEAVPEYRAPGRKSLLEIRQLDPDDRSLAKYKRVLLGPLPPAVDPSLPNVQVTRLTLLSEQAP</sequence>
<dbReference type="EMBL" id="Z69667">
    <property type="protein sequence ID" value="CAM26354.1"/>
    <property type="molecule type" value="Genomic_DNA"/>
</dbReference>
<dbReference type="GO" id="GO:0005094">
    <property type="term" value="F:Rho GDP-dissociation inhibitor activity"/>
    <property type="evidence" value="ECO:0007669"/>
    <property type="project" value="InterPro"/>
</dbReference>
<evidence type="ECO:0000313" key="5">
    <source>
        <dbReference type="EMBL" id="CAM26354.1"/>
    </source>
</evidence>
<dbReference type="EMBL" id="AC004754">
    <property type="protein sequence ID" value="CAM26354.1"/>
    <property type="status" value="JOINED"/>
    <property type="molecule type" value="Genomic_DNA"/>
</dbReference>
<proteinExistence type="inferred from homology"/>
<name>A2IDA0_HUMAN</name>
<evidence type="ECO:0000256" key="4">
    <source>
        <dbReference type="ARBA" id="ARBA00022490"/>
    </source>
</evidence>
<dbReference type="ChiTaRS" id="ARHGDIG">
    <property type="organism name" value="human"/>
</dbReference>
<dbReference type="GO" id="GO:0005096">
    <property type="term" value="F:GTPase activator activity"/>
    <property type="evidence" value="ECO:0007669"/>
    <property type="project" value="UniProtKB-KW"/>
</dbReference>
<accession>A2IDA0</accession>
<gene>
    <name evidence="5" type="primary">ARHGDIG</name>
    <name evidence="5" type="ORF">LA16c-314G4.1-006</name>
</gene>
<evidence type="ECO:0000256" key="2">
    <source>
        <dbReference type="ARBA" id="ARBA00009758"/>
    </source>
</evidence>
<keyword evidence="3" id="KW-0343">GTPase activation</keyword>
<dbReference type="PRINTS" id="PR00492">
    <property type="entry name" value="RHOGDI"/>
</dbReference>
<evidence type="ECO:0000256" key="3">
    <source>
        <dbReference type="ARBA" id="ARBA00022468"/>
    </source>
</evidence>
<feature type="non-terminal residue" evidence="5">
    <location>
        <position position="172"/>
    </location>
</feature>
<reference evidence="5" key="1">
    <citation type="submission" date="2009-01" db="EMBL/GenBank/DDBJ databases">
        <authorList>
            <person name="Thomas K."/>
        </authorList>
    </citation>
    <scope>NUCLEOTIDE SEQUENCE</scope>
</reference>
<comment type="similarity">
    <text evidence="2">Belongs to the Rho GDI family.</text>
</comment>
<evidence type="ECO:0000256" key="1">
    <source>
        <dbReference type="ARBA" id="ARBA00004496"/>
    </source>
</evidence>
<dbReference type="PeptideAtlas" id="A2IDA0"/>
<organism evidence="5">
    <name type="scientific">Homo sapiens</name>
    <name type="common">Human</name>
    <dbReference type="NCBI Taxonomy" id="9606"/>
    <lineage>
        <taxon>Eukaryota</taxon>
        <taxon>Metazoa</taxon>
        <taxon>Chordata</taxon>
        <taxon>Craniata</taxon>
        <taxon>Vertebrata</taxon>
        <taxon>Euteleostomi</taxon>
        <taxon>Mammalia</taxon>
        <taxon>Eutheria</taxon>
        <taxon>Euarchontoglires</taxon>
        <taxon>Primates</taxon>
        <taxon>Haplorrhini</taxon>
        <taxon>Catarrhini</taxon>
        <taxon>Hominidae</taxon>
        <taxon>Homo</taxon>
    </lineage>
</organism>
<dbReference type="AlphaFoldDB" id="A2IDA0"/>